<sequence>MRTKYKSAGREFAKLLYTVAKPHCRISEFLVVREQSYTAYWDSSDWSNDERVELSRTVYLVRQAECYIALATLLAEKAPDTIDLKLMGYLQSEVLGREMVDA</sequence>
<dbReference type="AlphaFoldDB" id="A0AAV9JLB7"/>
<gene>
    <name evidence="1" type="ORF">LTR36_003472</name>
</gene>
<proteinExistence type="predicted"/>
<name>A0AAV9JLB7_9PEZI</name>
<accession>A0AAV9JLB7</accession>
<comment type="caution">
    <text evidence="1">The sequence shown here is derived from an EMBL/GenBank/DDBJ whole genome shotgun (WGS) entry which is preliminary data.</text>
</comment>
<dbReference type="Proteomes" id="UP001324427">
    <property type="component" value="Unassembled WGS sequence"/>
</dbReference>
<evidence type="ECO:0000313" key="2">
    <source>
        <dbReference type="Proteomes" id="UP001324427"/>
    </source>
</evidence>
<evidence type="ECO:0000313" key="1">
    <source>
        <dbReference type="EMBL" id="KAK4545292.1"/>
    </source>
</evidence>
<keyword evidence="2" id="KW-1185">Reference proteome</keyword>
<dbReference type="EMBL" id="JAVFHQ010000020">
    <property type="protein sequence ID" value="KAK4545292.1"/>
    <property type="molecule type" value="Genomic_DNA"/>
</dbReference>
<protein>
    <submittedName>
        <fullName evidence="1">Uncharacterized protein</fullName>
    </submittedName>
</protein>
<organism evidence="1 2">
    <name type="scientific">Oleoguttula mirabilis</name>
    <dbReference type="NCBI Taxonomy" id="1507867"/>
    <lineage>
        <taxon>Eukaryota</taxon>
        <taxon>Fungi</taxon>
        <taxon>Dikarya</taxon>
        <taxon>Ascomycota</taxon>
        <taxon>Pezizomycotina</taxon>
        <taxon>Dothideomycetes</taxon>
        <taxon>Dothideomycetidae</taxon>
        <taxon>Mycosphaerellales</taxon>
        <taxon>Teratosphaeriaceae</taxon>
        <taxon>Oleoguttula</taxon>
    </lineage>
</organism>
<reference evidence="1 2" key="1">
    <citation type="submission" date="2021-11" db="EMBL/GenBank/DDBJ databases">
        <title>Black yeast isolated from Biological Soil Crust.</title>
        <authorList>
            <person name="Kurbessoian T."/>
        </authorList>
    </citation>
    <scope>NUCLEOTIDE SEQUENCE [LARGE SCALE GENOMIC DNA]</scope>
    <source>
        <strain evidence="1 2">CCFEE 5522</strain>
    </source>
</reference>